<organism evidence="1 2">
    <name type="scientific">Hyaloperonospora arabidopsidis (strain Emoy2)</name>
    <name type="common">Downy mildew agent</name>
    <name type="synonym">Peronospora arabidopsidis</name>
    <dbReference type="NCBI Taxonomy" id="559515"/>
    <lineage>
        <taxon>Eukaryota</taxon>
        <taxon>Sar</taxon>
        <taxon>Stramenopiles</taxon>
        <taxon>Oomycota</taxon>
        <taxon>Peronosporomycetes</taxon>
        <taxon>Peronosporales</taxon>
        <taxon>Peronosporaceae</taxon>
        <taxon>Hyaloperonospora</taxon>
    </lineage>
</organism>
<reference evidence="1" key="2">
    <citation type="submission" date="2015-06" db="UniProtKB">
        <authorList>
            <consortium name="EnsemblProtists"/>
        </authorList>
    </citation>
    <scope>IDENTIFICATION</scope>
    <source>
        <strain evidence="1">Emoy2</strain>
    </source>
</reference>
<dbReference type="EnsemblProtists" id="HpaT807685">
    <property type="protein sequence ID" value="HpaP807685"/>
    <property type="gene ID" value="HpaG807685"/>
</dbReference>
<dbReference type="AlphaFoldDB" id="M4BMP8"/>
<name>M4BMP8_HYAAE</name>
<dbReference type="VEuPathDB" id="FungiDB:HpaG807685"/>
<accession>M4BMP8</accession>
<proteinExistence type="predicted"/>
<keyword evidence="2" id="KW-1185">Reference proteome</keyword>
<dbReference type="EMBL" id="JH598426">
    <property type="status" value="NOT_ANNOTATED_CDS"/>
    <property type="molecule type" value="Genomic_DNA"/>
</dbReference>
<protein>
    <submittedName>
        <fullName evidence="1">Uncharacterized protein</fullName>
    </submittedName>
</protein>
<evidence type="ECO:0000313" key="1">
    <source>
        <dbReference type="EnsemblProtists" id="HpaP807685"/>
    </source>
</evidence>
<evidence type="ECO:0000313" key="2">
    <source>
        <dbReference type="Proteomes" id="UP000011713"/>
    </source>
</evidence>
<dbReference type="InParanoid" id="M4BMP8"/>
<dbReference type="Proteomes" id="UP000011713">
    <property type="component" value="Unassembled WGS sequence"/>
</dbReference>
<reference evidence="2" key="1">
    <citation type="journal article" date="2010" name="Science">
        <title>Signatures of adaptation to obligate biotrophy in the Hyaloperonospora arabidopsidis genome.</title>
        <authorList>
            <person name="Baxter L."/>
            <person name="Tripathy S."/>
            <person name="Ishaque N."/>
            <person name="Boot N."/>
            <person name="Cabral A."/>
            <person name="Kemen E."/>
            <person name="Thines M."/>
            <person name="Ah-Fong A."/>
            <person name="Anderson R."/>
            <person name="Badejoko W."/>
            <person name="Bittner-Eddy P."/>
            <person name="Boore J.L."/>
            <person name="Chibucos M.C."/>
            <person name="Coates M."/>
            <person name="Dehal P."/>
            <person name="Delehaunty K."/>
            <person name="Dong S."/>
            <person name="Downton P."/>
            <person name="Dumas B."/>
            <person name="Fabro G."/>
            <person name="Fronick C."/>
            <person name="Fuerstenberg S.I."/>
            <person name="Fulton L."/>
            <person name="Gaulin E."/>
            <person name="Govers F."/>
            <person name="Hughes L."/>
            <person name="Humphray S."/>
            <person name="Jiang R.H."/>
            <person name="Judelson H."/>
            <person name="Kamoun S."/>
            <person name="Kyung K."/>
            <person name="Meijer H."/>
            <person name="Minx P."/>
            <person name="Morris P."/>
            <person name="Nelson J."/>
            <person name="Phuntumart V."/>
            <person name="Qutob D."/>
            <person name="Rehmany A."/>
            <person name="Rougon-Cardoso A."/>
            <person name="Ryden P."/>
            <person name="Torto-Alalibo T."/>
            <person name="Studholme D."/>
            <person name="Wang Y."/>
            <person name="Win J."/>
            <person name="Wood J."/>
            <person name="Clifton S.W."/>
            <person name="Rogers J."/>
            <person name="Van den Ackerveken G."/>
            <person name="Jones J.D."/>
            <person name="McDowell J.M."/>
            <person name="Beynon J."/>
            <person name="Tyler B.M."/>
        </authorList>
    </citation>
    <scope>NUCLEOTIDE SEQUENCE [LARGE SCALE GENOMIC DNA]</scope>
    <source>
        <strain evidence="2">Emoy2</strain>
    </source>
</reference>
<dbReference type="HOGENOM" id="CLU_2241799_0_0_1"/>
<sequence>MADRVSKQIMDSMVQILKHQQQMLDHLMHPSIDLGVRVNRIDISVYTGCLEDRYSYSTIHWGSILRHEELVGMTTLYPEKSSPSLTENFLFRSIFTNVYLTICIR</sequence>